<protein>
    <submittedName>
        <fullName evidence="2">Predicted protein</fullName>
    </submittedName>
</protein>
<feature type="compositionally biased region" description="Basic and acidic residues" evidence="1">
    <location>
        <begin position="135"/>
        <end position="149"/>
    </location>
</feature>
<reference evidence="2 3" key="1">
    <citation type="journal article" date="2008" name="Nat. Biotechnol.">
        <title>Genome sequencing and analysis of the biomass-degrading fungus Trichoderma reesei (syn. Hypocrea jecorina).</title>
        <authorList>
            <person name="Martinez D."/>
            <person name="Berka R.M."/>
            <person name="Henrissat B."/>
            <person name="Saloheimo M."/>
            <person name="Arvas M."/>
            <person name="Baker S.E."/>
            <person name="Chapman J."/>
            <person name="Chertkov O."/>
            <person name="Coutinho P.M."/>
            <person name="Cullen D."/>
            <person name="Danchin E.G."/>
            <person name="Grigoriev I.V."/>
            <person name="Harris P."/>
            <person name="Jackson M."/>
            <person name="Kubicek C.P."/>
            <person name="Han C.S."/>
            <person name="Ho I."/>
            <person name="Larrondo L.F."/>
            <person name="de Leon A.L."/>
            <person name="Magnuson J.K."/>
            <person name="Merino S."/>
            <person name="Misra M."/>
            <person name="Nelson B."/>
            <person name="Putnam N."/>
            <person name="Robbertse B."/>
            <person name="Salamov A.A."/>
            <person name="Schmoll M."/>
            <person name="Terry A."/>
            <person name="Thayer N."/>
            <person name="Westerholm-Parvinen A."/>
            <person name="Schoch C.L."/>
            <person name="Yao J."/>
            <person name="Barabote R."/>
            <person name="Nelson M.A."/>
            <person name="Detter C."/>
            <person name="Bruce D."/>
            <person name="Kuske C.R."/>
            <person name="Xie G."/>
            <person name="Richardson P."/>
            <person name="Rokhsar D.S."/>
            <person name="Lucas S.M."/>
            <person name="Rubin E.M."/>
            <person name="Dunn-Coleman N."/>
            <person name="Ward M."/>
            <person name="Brettin T.S."/>
        </authorList>
    </citation>
    <scope>NUCLEOTIDE SEQUENCE [LARGE SCALE GENOMIC DNA]</scope>
    <source>
        <strain evidence="2 3">QM6a</strain>
    </source>
</reference>
<dbReference type="AlphaFoldDB" id="G0RLI6"/>
<dbReference type="KEGG" id="tre:TRIREDRAFT_108340"/>
<dbReference type="Proteomes" id="UP000008984">
    <property type="component" value="Unassembled WGS sequence"/>
</dbReference>
<name>G0RLI6_HYPJQ</name>
<accession>G0RLI6</accession>
<keyword evidence="3" id="KW-1185">Reference proteome</keyword>
<organism evidence="3">
    <name type="scientific">Hypocrea jecorina (strain QM6a)</name>
    <name type="common">Trichoderma reesei</name>
    <dbReference type="NCBI Taxonomy" id="431241"/>
    <lineage>
        <taxon>Eukaryota</taxon>
        <taxon>Fungi</taxon>
        <taxon>Dikarya</taxon>
        <taxon>Ascomycota</taxon>
        <taxon>Pezizomycotina</taxon>
        <taxon>Sordariomycetes</taxon>
        <taxon>Hypocreomycetidae</taxon>
        <taxon>Hypocreales</taxon>
        <taxon>Hypocreaceae</taxon>
        <taxon>Trichoderma</taxon>
    </lineage>
</organism>
<evidence type="ECO:0000313" key="2">
    <source>
        <dbReference type="EMBL" id="EGR47993.1"/>
    </source>
</evidence>
<proteinExistence type="predicted"/>
<dbReference type="GeneID" id="18481641"/>
<dbReference type="VEuPathDB" id="FungiDB:TRIREDRAFT_108340"/>
<feature type="region of interest" description="Disordered" evidence="1">
    <location>
        <begin position="129"/>
        <end position="156"/>
    </location>
</feature>
<evidence type="ECO:0000256" key="1">
    <source>
        <dbReference type="SAM" id="MobiDB-lite"/>
    </source>
</evidence>
<gene>
    <name evidence="2" type="ORF">TRIREDRAFT_108340</name>
</gene>
<dbReference type="EMBL" id="GL985066">
    <property type="protein sequence ID" value="EGR47993.1"/>
    <property type="molecule type" value="Genomic_DNA"/>
</dbReference>
<sequence length="179" mass="20668">MALVTYHTASRVDHVERRMQENQGARFSTPSRRDYTMIRELIRDMLDPLRKRRIRGATAADARHDARNLSGFAGHVVGGKMPKEMSSNAGALWRLTRNLFLLWTDRTTPDVHGPQAKRSDRSMSLEFSFTASPLHEQRKSTEENGKTDSPEMAPKLSLRLCGDLRPIYEEERDRRRYVL</sequence>
<dbReference type="HOGENOM" id="CLU_1503643_0_0_1"/>
<dbReference type="RefSeq" id="XP_006966051.1">
    <property type="nucleotide sequence ID" value="XM_006965989.1"/>
</dbReference>
<evidence type="ECO:0000313" key="3">
    <source>
        <dbReference type="Proteomes" id="UP000008984"/>
    </source>
</evidence>